<dbReference type="InterPro" id="IPR050900">
    <property type="entry name" value="Transposase_IS3/IS150/IS904"/>
</dbReference>
<organism evidence="2 3">
    <name type="scientific">Flavobacterium resistens</name>
    <dbReference type="NCBI Taxonomy" id="443612"/>
    <lineage>
        <taxon>Bacteria</taxon>
        <taxon>Pseudomonadati</taxon>
        <taxon>Bacteroidota</taxon>
        <taxon>Flavobacteriia</taxon>
        <taxon>Flavobacteriales</taxon>
        <taxon>Flavobacteriaceae</taxon>
        <taxon>Flavobacterium</taxon>
    </lineage>
</organism>
<dbReference type="Pfam" id="PF13683">
    <property type="entry name" value="rve_3"/>
    <property type="match status" value="1"/>
</dbReference>
<dbReference type="InterPro" id="IPR012337">
    <property type="entry name" value="RNaseH-like_sf"/>
</dbReference>
<evidence type="ECO:0000313" key="3">
    <source>
        <dbReference type="Proteomes" id="UP000468990"/>
    </source>
</evidence>
<evidence type="ECO:0000313" key="2">
    <source>
        <dbReference type="EMBL" id="MRX70076.1"/>
    </source>
</evidence>
<sequence>MVVKNKSYAETKEILHAGIQAEGGEPITNNSPLIFHSDRGIQYACRQFIDELSNHKSVTRSLSGKGNCWDNAVAESFFKTFKIELTYQKRFLNKQEAESSISEYIEKFYNIDRRHKHLNNLNIFEYQKLKRLSLKKN</sequence>
<dbReference type="EMBL" id="WKKG01000011">
    <property type="protein sequence ID" value="MRX70076.1"/>
    <property type="molecule type" value="Genomic_DNA"/>
</dbReference>
<keyword evidence="3" id="KW-1185">Reference proteome</keyword>
<dbReference type="Gene3D" id="3.30.420.10">
    <property type="entry name" value="Ribonuclease H-like superfamily/Ribonuclease H"/>
    <property type="match status" value="1"/>
</dbReference>
<reference evidence="2 3" key="1">
    <citation type="submission" date="2019-11" db="EMBL/GenBank/DDBJ databases">
        <title>Flavobacterium resistens genome.</title>
        <authorList>
            <person name="Wilson V.M."/>
            <person name="Newman J.D."/>
        </authorList>
    </citation>
    <scope>NUCLEOTIDE SEQUENCE [LARGE SCALE GENOMIC DNA]</scope>
    <source>
        <strain evidence="2 3">DSM 19382</strain>
    </source>
</reference>
<gene>
    <name evidence="2" type="ORF">GJU42_19055</name>
</gene>
<feature type="domain" description="Integrase catalytic" evidence="1">
    <location>
        <begin position="1"/>
        <end position="133"/>
    </location>
</feature>
<proteinExistence type="predicted"/>
<dbReference type="Proteomes" id="UP000468990">
    <property type="component" value="Unassembled WGS sequence"/>
</dbReference>
<accession>A0ABW9QAR0</accession>
<comment type="caution">
    <text evidence="2">The sequence shown here is derived from an EMBL/GenBank/DDBJ whole genome shotgun (WGS) entry which is preliminary data.</text>
</comment>
<protein>
    <submittedName>
        <fullName evidence="2">Transposase</fullName>
    </submittedName>
</protein>
<dbReference type="InterPro" id="IPR001584">
    <property type="entry name" value="Integrase_cat-core"/>
</dbReference>
<dbReference type="SUPFAM" id="SSF53098">
    <property type="entry name" value="Ribonuclease H-like"/>
    <property type="match status" value="1"/>
</dbReference>
<dbReference type="PANTHER" id="PTHR46889">
    <property type="entry name" value="TRANSPOSASE INSF FOR INSERTION SEQUENCE IS3B-RELATED"/>
    <property type="match status" value="1"/>
</dbReference>
<dbReference type="InterPro" id="IPR036397">
    <property type="entry name" value="RNaseH_sf"/>
</dbReference>
<name>A0ABW9QAR0_9FLAO</name>
<dbReference type="PANTHER" id="PTHR46889:SF4">
    <property type="entry name" value="TRANSPOSASE INSO FOR INSERTION SEQUENCE ELEMENT IS911B-RELATED"/>
    <property type="match status" value="1"/>
</dbReference>
<evidence type="ECO:0000259" key="1">
    <source>
        <dbReference type="PROSITE" id="PS50994"/>
    </source>
</evidence>
<dbReference type="PROSITE" id="PS50994">
    <property type="entry name" value="INTEGRASE"/>
    <property type="match status" value="1"/>
</dbReference>